<reference evidence="1" key="1">
    <citation type="journal article" date="2020" name="mSystems">
        <title>Genome- and Community-Level Interaction Insights into Carbon Utilization and Element Cycling Functions of Hydrothermarchaeota in Hydrothermal Sediment.</title>
        <authorList>
            <person name="Zhou Z."/>
            <person name="Liu Y."/>
            <person name="Xu W."/>
            <person name="Pan J."/>
            <person name="Luo Z.H."/>
            <person name="Li M."/>
        </authorList>
    </citation>
    <scope>NUCLEOTIDE SEQUENCE [LARGE SCALE GENOMIC DNA]</scope>
    <source>
        <strain evidence="1">SpSt-349</strain>
    </source>
</reference>
<proteinExistence type="predicted"/>
<name>A0A831U382_GEOME</name>
<protein>
    <submittedName>
        <fullName evidence="1">CopG family transcriptional regulator</fullName>
    </submittedName>
</protein>
<accession>A0A831U382</accession>
<dbReference type="InterPro" id="IPR010985">
    <property type="entry name" value="Ribbon_hlx_hlx"/>
</dbReference>
<organism evidence="1">
    <name type="scientific">Geobacter metallireducens</name>
    <dbReference type="NCBI Taxonomy" id="28232"/>
    <lineage>
        <taxon>Bacteria</taxon>
        <taxon>Pseudomonadati</taxon>
        <taxon>Thermodesulfobacteriota</taxon>
        <taxon>Desulfuromonadia</taxon>
        <taxon>Geobacterales</taxon>
        <taxon>Geobacteraceae</taxon>
        <taxon>Geobacter</taxon>
    </lineage>
</organism>
<dbReference type="GO" id="GO:0006355">
    <property type="term" value="P:regulation of DNA-templated transcription"/>
    <property type="evidence" value="ECO:0007669"/>
    <property type="project" value="InterPro"/>
</dbReference>
<dbReference type="Gene3D" id="1.10.1220.10">
    <property type="entry name" value="Met repressor-like"/>
    <property type="match status" value="1"/>
</dbReference>
<comment type="caution">
    <text evidence="1">The sequence shown here is derived from an EMBL/GenBank/DDBJ whole genome shotgun (WGS) entry which is preliminary data.</text>
</comment>
<dbReference type="InterPro" id="IPR013321">
    <property type="entry name" value="Arc_rbn_hlx_hlx"/>
</dbReference>
<dbReference type="EMBL" id="DSOV01000058">
    <property type="protein sequence ID" value="HEN43274.1"/>
    <property type="molecule type" value="Genomic_DNA"/>
</dbReference>
<dbReference type="AlphaFoldDB" id="A0A831U382"/>
<dbReference type="SUPFAM" id="SSF47598">
    <property type="entry name" value="Ribbon-helix-helix"/>
    <property type="match status" value="1"/>
</dbReference>
<sequence length="79" mass="9102">MVTTSQTKRATVYLDPMLHRALKIKALETSRSISDLINESVRYSLEEDRLDLAAFEERVAEPVVSFEEVLKELKQHGRI</sequence>
<gene>
    <name evidence="1" type="ORF">ENQ87_13050</name>
</gene>
<evidence type="ECO:0000313" key="1">
    <source>
        <dbReference type="EMBL" id="HEN43274.1"/>
    </source>
</evidence>